<accession>A0AAV1ICG9</accession>
<dbReference type="InterPro" id="IPR019786">
    <property type="entry name" value="Zinc_finger_PHD-type_CS"/>
</dbReference>
<dbReference type="Proteomes" id="UP001314263">
    <property type="component" value="Unassembled WGS sequence"/>
</dbReference>
<dbReference type="SMART" id="SM00249">
    <property type="entry name" value="PHD"/>
    <property type="match status" value="2"/>
</dbReference>
<dbReference type="GO" id="GO:0008270">
    <property type="term" value="F:zinc ion binding"/>
    <property type="evidence" value="ECO:0007669"/>
    <property type="project" value="UniProtKB-KW"/>
</dbReference>
<dbReference type="Pfam" id="PF13832">
    <property type="entry name" value="zf-HC5HC2H_2"/>
    <property type="match status" value="1"/>
</dbReference>
<dbReference type="InterPro" id="IPR019787">
    <property type="entry name" value="Znf_PHD-finger"/>
</dbReference>
<dbReference type="EMBL" id="CAUYUE010000010">
    <property type="protein sequence ID" value="CAK0784416.1"/>
    <property type="molecule type" value="Genomic_DNA"/>
</dbReference>
<feature type="region of interest" description="Disordered" evidence="5">
    <location>
        <begin position="1296"/>
        <end position="1315"/>
    </location>
</feature>
<dbReference type="Gene3D" id="3.30.40.10">
    <property type="entry name" value="Zinc/RING finger domain, C3HC4 (zinc finger)"/>
    <property type="match status" value="2"/>
</dbReference>
<feature type="region of interest" description="Disordered" evidence="5">
    <location>
        <begin position="531"/>
        <end position="554"/>
    </location>
</feature>
<dbReference type="PANTHER" id="PTHR13793:SF107">
    <property type="entry name" value="BROMODOMAIN-CONTAINING PROTEIN HOMOLOG"/>
    <property type="match status" value="1"/>
</dbReference>
<dbReference type="PANTHER" id="PTHR13793">
    <property type="entry name" value="PHD FINGER PROTEINS"/>
    <property type="match status" value="1"/>
</dbReference>
<dbReference type="PROSITE" id="PS51805">
    <property type="entry name" value="EPHD"/>
    <property type="match status" value="1"/>
</dbReference>
<comment type="caution">
    <text evidence="8">The sequence shown here is derived from an EMBL/GenBank/DDBJ whole genome shotgun (WGS) entry which is preliminary data.</text>
</comment>
<dbReference type="GO" id="GO:0006357">
    <property type="term" value="P:regulation of transcription by RNA polymerase II"/>
    <property type="evidence" value="ECO:0007669"/>
    <property type="project" value="TreeGrafter"/>
</dbReference>
<protein>
    <submittedName>
        <fullName evidence="8">Uncharacterized protein</fullName>
    </submittedName>
</protein>
<evidence type="ECO:0000256" key="5">
    <source>
        <dbReference type="SAM" id="MobiDB-lite"/>
    </source>
</evidence>
<proteinExistence type="predicted"/>
<evidence type="ECO:0000259" key="6">
    <source>
        <dbReference type="PROSITE" id="PS50016"/>
    </source>
</evidence>
<feature type="region of interest" description="Disordered" evidence="5">
    <location>
        <begin position="928"/>
        <end position="947"/>
    </location>
</feature>
<feature type="region of interest" description="Disordered" evidence="5">
    <location>
        <begin position="53"/>
        <end position="86"/>
    </location>
</feature>
<feature type="region of interest" description="Disordered" evidence="5">
    <location>
        <begin position="1392"/>
        <end position="1531"/>
    </location>
</feature>
<dbReference type="InterPro" id="IPR034732">
    <property type="entry name" value="EPHD"/>
</dbReference>
<keyword evidence="1" id="KW-0479">Metal-binding</keyword>
<name>A0AAV1ICG9_9CHLO</name>
<dbReference type="SUPFAM" id="SSF57903">
    <property type="entry name" value="FYVE/PHD zinc finger"/>
    <property type="match status" value="1"/>
</dbReference>
<evidence type="ECO:0000256" key="1">
    <source>
        <dbReference type="ARBA" id="ARBA00022723"/>
    </source>
</evidence>
<evidence type="ECO:0000256" key="4">
    <source>
        <dbReference type="PROSITE-ProRule" id="PRU00146"/>
    </source>
</evidence>
<evidence type="ECO:0000256" key="3">
    <source>
        <dbReference type="ARBA" id="ARBA00022833"/>
    </source>
</evidence>
<feature type="region of interest" description="Disordered" evidence="5">
    <location>
        <begin position="348"/>
        <end position="494"/>
    </location>
</feature>
<evidence type="ECO:0000313" key="9">
    <source>
        <dbReference type="Proteomes" id="UP001314263"/>
    </source>
</evidence>
<feature type="compositionally biased region" description="Low complexity" evidence="5">
    <location>
        <begin position="540"/>
        <end position="554"/>
    </location>
</feature>
<feature type="compositionally biased region" description="Low complexity" evidence="5">
    <location>
        <begin position="1296"/>
        <end position="1307"/>
    </location>
</feature>
<feature type="region of interest" description="Disordered" evidence="5">
    <location>
        <begin position="1322"/>
        <end position="1345"/>
    </location>
</feature>
<dbReference type="PROSITE" id="PS01359">
    <property type="entry name" value="ZF_PHD_1"/>
    <property type="match status" value="1"/>
</dbReference>
<feature type="domain" description="PHD-type" evidence="6">
    <location>
        <begin position="973"/>
        <end position="1023"/>
    </location>
</feature>
<feature type="compositionally biased region" description="Basic and acidic residues" evidence="5">
    <location>
        <begin position="1481"/>
        <end position="1491"/>
    </location>
</feature>
<feature type="compositionally biased region" description="Basic and acidic residues" evidence="5">
    <location>
        <begin position="53"/>
        <end position="66"/>
    </location>
</feature>
<dbReference type="InterPro" id="IPR001965">
    <property type="entry name" value="Znf_PHD"/>
</dbReference>
<gene>
    <name evidence="8" type="ORF">CVIRNUC_007620</name>
</gene>
<keyword evidence="2 4" id="KW-0863">Zinc-finger</keyword>
<feature type="compositionally biased region" description="Low complexity" evidence="5">
    <location>
        <begin position="187"/>
        <end position="198"/>
    </location>
</feature>
<dbReference type="InterPro" id="IPR011011">
    <property type="entry name" value="Znf_FYVE_PHD"/>
</dbReference>
<feature type="compositionally biased region" description="Low complexity" evidence="5">
    <location>
        <begin position="1467"/>
        <end position="1477"/>
    </location>
</feature>
<keyword evidence="3" id="KW-0862">Zinc</keyword>
<feature type="compositionally biased region" description="Low complexity" evidence="5">
    <location>
        <begin position="400"/>
        <end position="421"/>
    </location>
</feature>
<organism evidence="8 9">
    <name type="scientific">Coccomyxa viridis</name>
    <dbReference type="NCBI Taxonomy" id="1274662"/>
    <lineage>
        <taxon>Eukaryota</taxon>
        <taxon>Viridiplantae</taxon>
        <taxon>Chlorophyta</taxon>
        <taxon>core chlorophytes</taxon>
        <taxon>Trebouxiophyceae</taxon>
        <taxon>Trebouxiophyceae incertae sedis</taxon>
        <taxon>Coccomyxaceae</taxon>
        <taxon>Coccomyxa</taxon>
    </lineage>
</organism>
<dbReference type="PROSITE" id="PS50016">
    <property type="entry name" value="ZF_PHD_2"/>
    <property type="match status" value="1"/>
</dbReference>
<evidence type="ECO:0000313" key="8">
    <source>
        <dbReference type="EMBL" id="CAK0784416.1"/>
    </source>
</evidence>
<dbReference type="Pfam" id="PF13831">
    <property type="entry name" value="PHD_2"/>
    <property type="match status" value="1"/>
</dbReference>
<feature type="region of interest" description="Disordered" evidence="5">
    <location>
        <begin position="654"/>
        <end position="685"/>
    </location>
</feature>
<reference evidence="8 9" key="1">
    <citation type="submission" date="2023-10" db="EMBL/GenBank/DDBJ databases">
        <authorList>
            <person name="Maclean D."/>
            <person name="Macfadyen A."/>
        </authorList>
    </citation>
    <scope>NUCLEOTIDE SEQUENCE [LARGE SCALE GENOMIC DNA]</scope>
</reference>
<dbReference type="CDD" id="cd15492">
    <property type="entry name" value="PHD_BRPF_JADE_like"/>
    <property type="match status" value="1"/>
</dbReference>
<dbReference type="InterPro" id="IPR050701">
    <property type="entry name" value="Histone_Mod_Regulator"/>
</dbReference>
<feature type="region of interest" description="Disordered" evidence="5">
    <location>
        <begin position="175"/>
        <end position="208"/>
    </location>
</feature>
<sequence>MAAQATPTQTETFESALKAHQGVFSAAKQNFAELPEKRGGLPLTFTEATAYIQHKEDEKRRREAKKDRQKQRAGPPMADVISGLIPGPPETSPFWLVMEGFFRDVTREDVAALLPTLADPLEDPIYLIPPIGRHYSAHDASEAGVHTPSSLQRSSRPPAHVTLLKDRVSELKAQAAAEAAPARDAEAGAPGDAAANAALDDTQRKSRRLVAKAEKQAVARQYKDGDLFGGDGQLGTGPGCLLQSCSADEVSLLTSQALALLGDSIASAIQDAGCQPEQAEELPAAQDSPAGGAEPLTGRLCKALRAWLRQEGVHILGRRTTLCSTEGSQQEEEQPAAETVMETCKLEEDSAPVHEAPPAQQEDMGREDSPDQASQPPQQAAAAEALRSDGQPAAKLTQTDKAAALDAPDGGGAQAEQDAGDMSATLQQASKAKAVKAADEPAAPQPESMPDVTGEQFEPSPGAALLQDAGMTLPEPMQIDHGAAQGQPLPDAKPDLAHLVASDGVPEASADAGAASQAAASRQPLITQETASQQVLDSQAEAAAPASSAPATVAVRPGRPWAAGLDTRAAFSCLPCSVTSMAPDQAAKLTSWAAWQDALRAAPAAAQASAADDESMHPYTRRLLANRASQYVLQPERHDDSRAGGMAFSGIITPTGVTPSVSGDDSSALTGSHPERTDGDVQSAHTPRQHYAFTALPSHLSTGGESAAAFDTPAQGTPDGQPEGPSPGNGQLKIEPAADLHGDAAHVAERVASGSLAGPLHSHGAKEERAVHIGAPSGGKRAPGEHSGKAGKRGGSKGGTDRGEARQRGQTALAVQSAIAAGAHEGGLEDQWAQLAAAAGDLAAAPDDEILAETLAVQAELLQQVAVNRSRLKAVVEALLRDMPHQRKAAARREEGIEFARQFHNRLKALKRGQKRERREAAARDALKEAQAAMPTSPRQAASRLRADRSITPTRAWQGEMVDMLASRRGEEEALCAVCAEGHSVDANVIVFCERCDLAVHQLCYGIEHIPSGEWLCWPCRVHEEALRAGGVPQKDIRPPRWELAASADGRRQLEGGSLTAECALCPIRHGAFRQTVDTHEWVHQVCALWTPDVRLRRGPALDVVEGVSGLAPERWGVPCSICSSAAGAALRCSAGHCTLPFHALCARNAGLHLAARGEAGQKTQYRAYCALHSEPQRRKDFELAAEGGALKRRDGKRVAKEEAAAQAALRGLAGREAHWDTLERARLELESLRMLLERIGRREKVKRQLVLATWEAMKLRAGNPLPGWQACLEAEALLPIGARLAARQGQALGGAPAQAAQQPGPASAFSKPAQAPAFGHASLAPKTLPGRHMPMSPKQGTGSLLHLPSIAAEGLPGSGSGSGQAPAEALLVEPAGVPLAFHQQRALLDAGQTPDKLPGSALAREDTQKADEGASAAAEQEAIKGPDTVDEPLGKRKRDSGNADTQKGKRAKKGESKPMEIEEAAGLPSGSPSTRSRSLRSSDDQVDKKCLMTSSEAAAANSRMPKGFKYMPVQPARKSSRPGSSKGGRT</sequence>
<dbReference type="InterPro" id="IPR013083">
    <property type="entry name" value="Znf_RING/FYVE/PHD"/>
</dbReference>
<feature type="compositionally biased region" description="Polar residues" evidence="5">
    <location>
        <begin position="655"/>
        <end position="670"/>
    </location>
</feature>
<feature type="compositionally biased region" description="Low complexity" evidence="5">
    <location>
        <begin position="371"/>
        <end position="385"/>
    </location>
</feature>
<evidence type="ECO:0000256" key="2">
    <source>
        <dbReference type="ARBA" id="ARBA00022771"/>
    </source>
</evidence>
<evidence type="ECO:0000259" key="7">
    <source>
        <dbReference type="PROSITE" id="PS51805"/>
    </source>
</evidence>
<feature type="region of interest" description="Disordered" evidence="5">
    <location>
        <begin position="756"/>
        <end position="811"/>
    </location>
</feature>
<feature type="compositionally biased region" description="Basic and acidic residues" evidence="5">
    <location>
        <begin position="1404"/>
        <end position="1413"/>
    </location>
</feature>
<feature type="domain" description="PHD-type" evidence="7">
    <location>
        <begin position="1060"/>
        <end position="1174"/>
    </location>
</feature>
<keyword evidence="9" id="KW-1185">Reference proteome</keyword>
<feature type="region of interest" description="Disordered" evidence="5">
    <location>
        <begin position="699"/>
        <end position="734"/>
    </location>
</feature>